<protein>
    <submittedName>
        <fullName evidence="13">Serine protease</fullName>
    </submittedName>
</protein>
<dbReference type="EMBL" id="BMMK01000013">
    <property type="protein sequence ID" value="GGM57914.1"/>
    <property type="molecule type" value="Genomic_DNA"/>
</dbReference>
<feature type="active site" description="Charge relay system" evidence="8">
    <location>
        <position position="264"/>
    </location>
</feature>
<feature type="disulfide bond" evidence="9">
    <location>
        <begin position="304"/>
        <end position="314"/>
    </location>
</feature>
<dbReference type="Gene3D" id="2.40.10.10">
    <property type="entry name" value="Trypsin-like serine proteases"/>
    <property type="match status" value="2"/>
</dbReference>
<feature type="region of interest" description="Disordered" evidence="10">
    <location>
        <begin position="346"/>
        <end position="384"/>
    </location>
</feature>
<evidence type="ECO:0000256" key="4">
    <source>
        <dbReference type="ARBA" id="ARBA00022801"/>
    </source>
</evidence>
<evidence type="ECO:0000256" key="8">
    <source>
        <dbReference type="PIRSR" id="PIRSR001134-1"/>
    </source>
</evidence>
<dbReference type="InterPro" id="IPR001316">
    <property type="entry name" value="Pept_S1A_streptogrisin"/>
</dbReference>
<dbReference type="InterPro" id="IPR043504">
    <property type="entry name" value="Peptidase_S1_PA_chymotrypsin"/>
</dbReference>
<dbReference type="Proteomes" id="UP000637578">
    <property type="component" value="Unassembled WGS sequence"/>
</dbReference>
<feature type="active site" description="Charge relay system" evidence="8">
    <location>
        <position position="237"/>
    </location>
</feature>
<reference evidence="13" key="2">
    <citation type="submission" date="2020-09" db="EMBL/GenBank/DDBJ databases">
        <authorList>
            <person name="Sun Q."/>
            <person name="Zhou Y."/>
        </authorList>
    </citation>
    <scope>NUCLEOTIDE SEQUENCE</scope>
    <source>
        <strain evidence="13">CGMCC 4.5737</strain>
    </source>
</reference>
<dbReference type="InterPro" id="IPR035070">
    <property type="entry name" value="Streptogrisin_prodomain"/>
</dbReference>
<dbReference type="AlphaFoldDB" id="A0A8J3C921"/>
<evidence type="ECO:0000256" key="2">
    <source>
        <dbReference type="ARBA" id="ARBA00022670"/>
    </source>
</evidence>
<name>A0A8J3C921_9PSEU</name>
<evidence type="ECO:0000256" key="7">
    <source>
        <dbReference type="ARBA" id="ARBA00023157"/>
    </source>
</evidence>
<keyword evidence="3 11" id="KW-0732">Signal</keyword>
<dbReference type="SUPFAM" id="SSF50494">
    <property type="entry name" value="Trypsin-like serine proteases"/>
    <property type="match status" value="1"/>
</dbReference>
<feature type="chain" id="PRO_5039524107" evidence="11">
    <location>
        <begin position="30"/>
        <end position="415"/>
    </location>
</feature>
<dbReference type="PIRSF" id="PIRSF001134">
    <property type="entry name" value="Streptogrisin"/>
    <property type="match status" value="1"/>
</dbReference>
<dbReference type="PRINTS" id="PR00861">
    <property type="entry name" value="ALYTICPTASE"/>
</dbReference>
<keyword evidence="2 13" id="KW-0645">Protease</keyword>
<keyword evidence="7 9" id="KW-1015">Disulfide bond</keyword>
<dbReference type="Pfam" id="PF02983">
    <property type="entry name" value="Pro_Al_protease"/>
    <property type="match status" value="1"/>
</dbReference>
<reference evidence="13" key="1">
    <citation type="journal article" date="2014" name="Int. J. Syst. Evol. Microbiol.">
        <title>Complete genome sequence of Corynebacterium casei LMG S-19264T (=DSM 44701T), isolated from a smear-ripened cheese.</title>
        <authorList>
            <consortium name="US DOE Joint Genome Institute (JGI-PGF)"/>
            <person name="Walter F."/>
            <person name="Albersmeier A."/>
            <person name="Kalinowski J."/>
            <person name="Ruckert C."/>
        </authorList>
    </citation>
    <scope>NUCLEOTIDE SEQUENCE</scope>
    <source>
        <strain evidence="13">CGMCC 4.5737</strain>
    </source>
</reference>
<feature type="disulfide bond" evidence="9">
    <location>
        <begin position="217"/>
        <end position="238"/>
    </location>
</feature>
<keyword evidence="6" id="KW-0865">Zymogen</keyword>
<gene>
    <name evidence="13" type="ORF">GCM10012275_31400</name>
</gene>
<evidence type="ECO:0000256" key="6">
    <source>
        <dbReference type="ARBA" id="ARBA00023145"/>
    </source>
</evidence>
<comment type="similarity">
    <text evidence="1">Belongs to the peptidase S1 family.</text>
</comment>
<dbReference type="CDD" id="cd21112">
    <property type="entry name" value="alphaLP-like"/>
    <property type="match status" value="1"/>
</dbReference>
<feature type="disulfide bond" evidence="9">
    <location>
        <begin position="345"/>
        <end position="386"/>
    </location>
</feature>
<dbReference type="GO" id="GO:0004252">
    <property type="term" value="F:serine-type endopeptidase activity"/>
    <property type="evidence" value="ECO:0007669"/>
    <property type="project" value="InterPro"/>
</dbReference>
<feature type="signal peptide" evidence="11">
    <location>
        <begin position="1"/>
        <end position="29"/>
    </location>
</feature>
<dbReference type="Gene3D" id="3.30.300.50">
    <property type="match status" value="2"/>
</dbReference>
<dbReference type="GO" id="GO:0005576">
    <property type="term" value="C:extracellular region"/>
    <property type="evidence" value="ECO:0007669"/>
    <property type="project" value="InterPro"/>
</dbReference>
<evidence type="ECO:0000259" key="12">
    <source>
        <dbReference type="Pfam" id="PF02983"/>
    </source>
</evidence>
<evidence type="ECO:0000256" key="3">
    <source>
        <dbReference type="ARBA" id="ARBA00022729"/>
    </source>
</evidence>
<evidence type="ECO:0000256" key="10">
    <source>
        <dbReference type="SAM" id="MobiDB-lite"/>
    </source>
</evidence>
<evidence type="ECO:0000256" key="1">
    <source>
        <dbReference type="ARBA" id="ARBA00007664"/>
    </source>
</evidence>
<evidence type="ECO:0000256" key="9">
    <source>
        <dbReference type="PIRSR" id="PIRSR001134-2"/>
    </source>
</evidence>
<keyword evidence="5" id="KW-0720">Serine protease</keyword>
<comment type="caution">
    <text evidence="13">The sequence shown here is derived from an EMBL/GenBank/DDBJ whole genome shotgun (WGS) entry which is preliminary data.</text>
</comment>
<evidence type="ECO:0000256" key="11">
    <source>
        <dbReference type="SAM" id="SignalP"/>
    </source>
</evidence>
<sequence>MSAPSRPRARRLGAAATLTAVSTATLVVAGAPAIADQSATPLTGAQLAAVDQLTATGLDRVEATRRVLAQDDQTEVADRLTARLSSRAVGAYIDQGSGGLVVNLTDRAAESEVRRAGAKARTVQRGMDELRRAKAALDRAGERATAAASWYIDIPSNQVVLQVPESHGGVTDLLRTAERLGDAVRVESSAGTPTTQSGDLYGGQQIEFTSNGHSYVCSVGFNATDSAGNEVMVTAGHCAEGVSRFTRNGTHLGDVKDYSFPGNDYAYSTLDTDNWNPKAAVWRYNGTAVSVSGHSKASVGSTVCKSGRTTNWTCGEIKAHDVTVRYKMPDNSFVTVSGLTQHDACSEGGDSGGSAIAGTSAQGVNSGGQGYEVDTNGDGKPDKAVCGEKVGEPNVSYYQPIGEVLSAYNLTLTTS</sequence>
<proteinExistence type="inferred from homology"/>
<dbReference type="InterPro" id="IPR009003">
    <property type="entry name" value="Peptidase_S1_PA"/>
</dbReference>
<dbReference type="InterPro" id="IPR004236">
    <property type="entry name" value="Pept_S1_alpha_lytic"/>
</dbReference>
<organism evidence="13 14">
    <name type="scientific">Longimycelium tulufanense</name>
    <dbReference type="NCBI Taxonomy" id="907463"/>
    <lineage>
        <taxon>Bacteria</taxon>
        <taxon>Bacillati</taxon>
        <taxon>Actinomycetota</taxon>
        <taxon>Actinomycetes</taxon>
        <taxon>Pseudonocardiales</taxon>
        <taxon>Pseudonocardiaceae</taxon>
        <taxon>Longimycelium</taxon>
    </lineage>
</organism>
<feature type="active site" description="Charge relay system" evidence="8">
    <location>
        <position position="351"/>
    </location>
</feature>
<evidence type="ECO:0000313" key="13">
    <source>
        <dbReference type="EMBL" id="GGM57914.1"/>
    </source>
</evidence>
<accession>A0A8J3C921</accession>
<feature type="domain" description="Peptidase S1A alpha-lytic prodomain" evidence="12">
    <location>
        <begin position="125"/>
        <end position="180"/>
    </location>
</feature>
<keyword evidence="14" id="KW-1185">Reference proteome</keyword>
<evidence type="ECO:0000256" key="5">
    <source>
        <dbReference type="ARBA" id="ARBA00022825"/>
    </source>
</evidence>
<dbReference type="RefSeq" id="WP_189058328.1">
    <property type="nucleotide sequence ID" value="NZ_BMMK01000013.1"/>
</dbReference>
<keyword evidence="4" id="KW-0378">Hydrolase</keyword>
<dbReference type="GO" id="GO:0006508">
    <property type="term" value="P:proteolysis"/>
    <property type="evidence" value="ECO:0007669"/>
    <property type="project" value="UniProtKB-KW"/>
</dbReference>
<evidence type="ECO:0000313" key="14">
    <source>
        <dbReference type="Proteomes" id="UP000637578"/>
    </source>
</evidence>